<evidence type="ECO:0000256" key="4">
    <source>
        <dbReference type="ARBA" id="ARBA00022860"/>
    </source>
</evidence>
<feature type="region of interest" description="Disordered" evidence="6">
    <location>
        <begin position="208"/>
        <end position="229"/>
    </location>
</feature>
<feature type="coiled-coil region" evidence="5">
    <location>
        <begin position="132"/>
        <end position="183"/>
    </location>
</feature>
<sequence>MLEEAGTEASSSSLFDLLATQSARFRELYLQAERDAEEAREREWHAAVRIQSCWRGYTERKALQRLHDAAGTIQRAFRGLMGRKRFRVTVKQQLKDLRTNHYNTMAARIQAVWKGYCERKHGLDYYARKAYLEALRKHNADIKHELDEFEREQAARRQAAQEKAEKKRRLRELERQHVLLSTRAQRGVLAVQEKGQDMEVTVRTVNKLQTLRKPRPPPGPSPRKTASTAAPVDASLLYSKPQGPFKPPEHVVRMKTRAPRVTLKRAEPYLSPVDPSKVFERASDGVAAEEAHQPRFAGFSKTHKREEGHVQSVFASTPYIGEGPGDLRQTYGRQTFRSAEQELNASSSTSNRLAFSTNVGRISLFDETEP</sequence>
<dbReference type="GO" id="GO:0000922">
    <property type="term" value="C:spindle pole"/>
    <property type="evidence" value="ECO:0007669"/>
    <property type="project" value="TreeGrafter"/>
</dbReference>
<keyword evidence="3" id="KW-0677">Repeat</keyword>
<dbReference type="SMART" id="SM00015">
    <property type="entry name" value="IQ"/>
    <property type="match status" value="3"/>
</dbReference>
<evidence type="ECO:0000256" key="2">
    <source>
        <dbReference type="ARBA" id="ARBA00022490"/>
    </source>
</evidence>
<dbReference type="PROSITE" id="PS50096">
    <property type="entry name" value="IQ"/>
    <property type="match status" value="2"/>
</dbReference>
<proteinExistence type="predicted"/>
<dbReference type="KEGG" id="sre:PTSG_04606"/>
<dbReference type="GO" id="GO:0005737">
    <property type="term" value="C:cytoplasm"/>
    <property type="evidence" value="ECO:0007669"/>
    <property type="project" value="UniProtKB-SubCell"/>
</dbReference>
<dbReference type="RefSeq" id="XP_004994699.1">
    <property type="nucleotide sequence ID" value="XM_004994642.1"/>
</dbReference>
<dbReference type="InterPro" id="IPR027417">
    <property type="entry name" value="P-loop_NTPase"/>
</dbReference>
<organism evidence="8">
    <name type="scientific">Salpingoeca rosetta (strain ATCC 50818 / BSB-021)</name>
    <dbReference type="NCBI Taxonomy" id="946362"/>
    <lineage>
        <taxon>Eukaryota</taxon>
        <taxon>Choanoflagellata</taxon>
        <taxon>Craspedida</taxon>
        <taxon>Salpingoecidae</taxon>
        <taxon>Salpingoeca</taxon>
    </lineage>
</organism>
<dbReference type="GO" id="GO:0051295">
    <property type="term" value="P:establishment of meiotic spindle localization"/>
    <property type="evidence" value="ECO:0007669"/>
    <property type="project" value="TreeGrafter"/>
</dbReference>
<dbReference type="FunCoup" id="F2U7X2">
    <property type="interactions" value="6"/>
</dbReference>
<evidence type="ECO:0000256" key="3">
    <source>
        <dbReference type="ARBA" id="ARBA00022737"/>
    </source>
</evidence>
<dbReference type="STRING" id="946362.F2U7X2"/>
<dbReference type="GO" id="GO:0007051">
    <property type="term" value="P:spindle organization"/>
    <property type="evidence" value="ECO:0007669"/>
    <property type="project" value="TreeGrafter"/>
</dbReference>
<comment type="subcellular location">
    <subcellularLocation>
        <location evidence="1">Cytoplasm</location>
    </subcellularLocation>
</comment>
<dbReference type="SUPFAM" id="SSF52540">
    <property type="entry name" value="P-loop containing nucleoside triphosphate hydrolases"/>
    <property type="match status" value="1"/>
</dbReference>
<keyword evidence="8" id="KW-1185">Reference proteome</keyword>
<dbReference type="PANTHER" id="PTHR22706">
    <property type="entry name" value="ASSEMBLY FACTOR FOR SPINDLE MICROTUBULES"/>
    <property type="match status" value="1"/>
</dbReference>
<evidence type="ECO:0000313" key="7">
    <source>
        <dbReference type="EMBL" id="EGD72877.1"/>
    </source>
</evidence>
<dbReference type="GeneID" id="16075281"/>
<dbReference type="AlphaFoldDB" id="F2U7X2"/>
<dbReference type="OrthoDB" id="190375at2759"/>
<dbReference type="PANTHER" id="PTHR22706:SF1">
    <property type="entry name" value="ASSEMBLY FACTOR FOR SPINDLE MICROTUBULES"/>
    <property type="match status" value="1"/>
</dbReference>
<dbReference type="Gene3D" id="1.20.5.190">
    <property type="match status" value="1"/>
</dbReference>
<protein>
    <submittedName>
        <fullName evidence="7">Uncharacterized protein</fullName>
    </submittedName>
</protein>
<evidence type="ECO:0000313" key="8">
    <source>
        <dbReference type="Proteomes" id="UP000007799"/>
    </source>
</evidence>
<evidence type="ECO:0000256" key="6">
    <source>
        <dbReference type="SAM" id="MobiDB-lite"/>
    </source>
</evidence>
<dbReference type="Pfam" id="PF00612">
    <property type="entry name" value="IQ"/>
    <property type="match status" value="2"/>
</dbReference>
<keyword evidence="5" id="KW-0175">Coiled coil</keyword>
<dbReference type="CDD" id="cd23767">
    <property type="entry name" value="IQCD"/>
    <property type="match status" value="1"/>
</dbReference>
<keyword evidence="4" id="KW-0112">Calmodulin-binding</keyword>
<dbReference type="GO" id="GO:0000278">
    <property type="term" value="P:mitotic cell cycle"/>
    <property type="evidence" value="ECO:0007669"/>
    <property type="project" value="TreeGrafter"/>
</dbReference>
<dbReference type="eggNOG" id="ENOG502QS0S">
    <property type="taxonomic scope" value="Eukaryota"/>
</dbReference>
<gene>
    <name evidence="7" type="ORF">PTSG_04606</name>
</gene>
<name>F2U7X2_SALR5</name>
<keyword evidence="2" id="KW-0963">Cytoplasm</keyword>
<evidence type="ECO:0000256" key="1">
    <source>
        <dbReference type="ARBA" id="ARBA00004496"/>
    </source>
</evidence>
<dbReference type="InParanoid" id="F2U7X2"/>
<dbReference type="EMBL" id="GL832964">
    <property type="protein sequence ID" value="EGD72877.1"/>
    <property type="molecule type" value="Genomic_DNA"/>
</dbReference>
<evidence type="ECO:0000256" key="5">
    <source>
        <dbReference type="SAM" id="Coils"/>
    </source>
</evidence>
<accession>F2U7X2</accession>
<dbReference type="InterPro" id="IPR000048">
    <property type="entry name" value="IQ_motif_EF-hand-BS"/>
</dbReference>
<dbReference type="Proteomes" id="UP000007799">
    <property type="component" value="Unassembled WGS sequence"/>
</dbReference>
<dbReference type="GO" id="GO:0005516">
    <property type="term" value="F:calmodulin binding"/>
    <property type="evidence" value="ECO:0007669"/>
    <property type="project" value="UniProtKB-KW"/>
</dbReference>
<dbReference type="InterPro" id="IPR051185">
    <property type="entry name" value="ASPM"/>
</dbReference>
<reference evidence="7" key="1">
    <citation type="submission" date="2009-08" db="EMBL/GenBank/DDBJ databases">
        <title>Annotation of Salpingoeca rosetta.</title>
        <authorList>
            <consortium name="The Broad Institute Genome Sequencing Platform"/>
            <person name="Russ C."/>
            <person name="Cuomo C."/>
            <person name="Burger G."/>
            <person name="Gray M.W."/>
            <person name="Holland P.W.H."/>
            <person name="King N."/>
            <person name="Lang F.B.F."/>
            <person name="Roger A.J."/>
            <person name="Ruiz-Trillo I."/>
            <person name="Young S.K."/>
            <person name="Zeng Q."/>
            <person name="Gargeya S."/>
            <person name="Alvarado L."/>
            <person name="Berlin A."/>
            <person name="Chapman S.B."/>
            <person name="Chen Z."/>
            <person name="Freedman E."/>
            <person name="Gellesch M."/>
            <person name="Goldberg J."/>
            <person name="Griggs A."/>
            <person name="Gujja S."/>
            <person name="Heilman E."/>
            <person name="Heiman D."/>
            <person name="Howarth C."/>
            <person name="Mehta T."/>
            <person name="Neiman D."/>
            <person name="Pearson M."/>
            <person name="Roberts A."/>
            <person name="Saif S."/>
            <person name="Shea T."/>
            <person name="Shenoy N."/>
            <person name="Sisk P."/>
            <person name="Stolte C."/>
            <person name="Sykes S."/>
            <person name="White J."/>
            <person name="Yandava C."/>
            <person name="Haas B."/>
            <person name="Nusbaum C."/>
            <person name="Birren B."/>
        </authorList>
    </citation>
    <scope>NUCLEOTIDE SEQUENCE [LARGE SCALE GENOMIC DNA]</scope>
    <source>
        <strain evidence="7">ATCC 50818</strain>
    </source>
</reference>